<accession>A0A5B1BZU8</accession>
<evidence type="ECO:0000313" key="1">
    <source>
        <dbReference type="EMBL" id="KAA1253422.1"/>
    </source>
</evidence>
<dbReference type="Proteomes" id="UP000323225">
    <property type="component" value="Unassembled WGS sequence"/>
</dbReference>
<comment type="caution">
    <text evidence="1">The sequence shown here is derived from an EMBL/GenBank/DDBJ whole genome shotgun (WGS) entry which is preliminary data.</text>
</comment>
<name>A0A5B1BZU8_VIBCL</name>
<proteinExistence type="predicted"/>
<reference evidence="1 2" key="1">
    <citation type="submission" date="2019-09" db="EMBL/GenBank/DDBJ databases">
        <authorList>
            <person name="Kritzky A."/>
            <person name="Schelkanova E.Y."/>
            <person name="Alkhova Z.V."/>
            <person name="Smirnova N.I."/>
        </authorList>
    </citation>
    <scope>NUCLEOTIDE SEQUENCE [LARGE SCALE GENOMIC DNA]</scope>
    <source>
        <strain evidence="1 2">M1526</strain>
    </source>
</reference>
<sequence>MVFGRYRTDSKKSGEALREYHLVPLLNEDDAITVKLNTNGLSSRFLGETFGGLVRVHGLTKDELTHRLSLLSEDNKAEKMLSV</sequence>
<organism evidence="1 2">
    <name type="scientific">Vibrio cholerae</name>
    <dbReference type="NCBI Taxonomy" id="666"/>
    <lineage>
        <taxon>Bacteria</taxon>
        <taxon>Pseudomonadati</taxon>
        <taxon>Pseudomonadota</taxon>
        <taxon>Gammaproteobacteria</taxon>
        <taxon>Vibrionales</taxon>
        <taxon>Vibrionaceae</taxon>
        <taxon>Vibrio</taxon>
    </lineage>
</organism>
<gene>
    <name evidence="1" type="ORF">F0M16_17975</name>
</gene>
<evidence type="ECO:0000313" key="2">
    <source>
        <dbReference type="Proteomes" id="UP000323225"/>
    </source>
</evidence>
<dbReference type="AlphaFoldDB" id="A0A5B1BZU8"/>
<protein>
    <submittedName>
        <fullName evidence="1">Uncharacterized protein</fullName>
    </submittedName>
</protein>
<dbReference type="EMBL" id="VUAA01000022">
    <property type="protein sequence ID" value="KAA1253422.1"/>
    <property type="molecule type" value="Genomic_DNA"/>
</dbReference>